<dbReference type="PANTHER" id="PTHR46774">
    <property type="entry name" value="CHROMATIN MODIFICATION-RELATED PROTEIN EAF1 A-RELATED"/>
    <property type="match status" value="1"/>
</dbReference>
<dbReference type="AlphaFoldDB" id="A0AAE2C4G9"/>
<accession>A0AAE2C4G9</accession>
<reference evidence="2" key="1">
    <citation type="submission" date="2020-06" db="EMBL/GenBank/DDBJ databases">
        <authorList>
            <person name="Li T."/>
            <person name="Hu X."/>
            <person name="Zhang T."/>
            <person name="Song X."/>
            <person name="Zhang H."/>
            <person name="Dai N."/>
            <person name="Sheng W."/>
            <person name="Hou X."/>
            <person name="Wei L."/>
        </authorList>
    </citation>
    <scope>NUCLEOTIDE SEQUENCE</scope>
    <source>
        <strain evidence="2">K16</strain>
        <tissue evidence="2">Leaf</tissue>
    </source>
</reference>
<keyword evidence="3" id="KW-1185">Reference proteome</keyword>
<evidence type="ECO:0000313" key="2">
    <source>
        <dbReference type="EMBL" id="KAK4408678.1"/>
    </source>
</evidence>
<evidence type="ECO:0000256" key="1">
    <source>
        <dbReference type="SAM" id="MobiDB-lite"/>
    </source>
</evidence>
<proteinExistence type="predicted"/>
<organism evidence="2 3">
    <name type="scientific">Sesamum angolense</name>
    <dbReference type="NCBI Taxonomy" id="2727404"/>
    <lineage>
        <taxon>Eukaryota</taxon>
        <taxon>Viridiplantae</taxon>
        <taxon>Streptophyta</taxon>
        <taxon>Embryophyta</taxon>
        <taxon>Tracheophyta</taxon>
        <taxon>Spermatophyta</taxon>
        <taxon>Magnoliopsida</taxon>
        <taxon>eudicotyledons</taxon>
        <taxon>Gunneridae</taxon>
        <taxon>Pentapetalae</taxon>
        <taxon>asterids</taxon>
        <taxon>lamiids</taxon>
        <taxon>Lamiales</taxon>
        <taxon>Pedaliaceae</taxon>
        <taxon>Sesamum</taxon>
    </lineage>
</organism>
<comment type="caution">
    <text evidence="2">The sequence shown here is derived from an EMBL/GenBank/DDBJ whole genome shotgun (WGS) entry which is preliminary data.</text>
</comment>
<dbReference type="Proteomes" id="UP001289374">
    <property type="component" value="Unassembled WGS sequence"/>
</dbReference>
<feature type="region of interest" description="Disordered" evidence="1">
    <location>
        <begin position="73"/>
        <end position="94"/>
    </location>
</feature>
<evidence type="ECO:0000313" key="3">
    <source>
        <dbReference type="Proteomes" id="UP001289374"/>
    </source>
</evidence>
<name>A0AAE2C4G9_9LAMI</name>
<dbReference type="PANTHER" id="PTHR46774:SF3">
    <property type="entry name" value="CHROMATIN MODIFICATION-RELATED PROTEIN EAF1 A-RELATED"/>
    <property type="match status" value="1"/>
</dbReference>
<protein>
    <submittedName>
        <fullName evidence="2">Chromatin modification-related protein EAF1 B</fullName>
    </submittedName>
</protein>
<feature type="region of interest" description="Disordered" evidence="1">
    <location>
        <begin position="1"/>
        <end position="38"/>
    </location>
</feature>
<reference evidence="2" key="2">
    <citation type="journal article" date="2024" name="Plant">
        <title>Genomic evolution and insights into agronomic trait innovations of Sesamum species.</title>
        <authorList>
            <person name="Miao H."/>
            <person name="Wang L."/>
            <person name="Qu L."/>
            <person name="Liu H."/>
            <person name="Sun Y."/>
            <person name="Le M."/>
            <person name="Wang Q."/>
            <person name="Wei S."/>
            <person name="Zheng Y."/>
            <person name="Lin W."/>
            <person name="Duan Y."/>
            <person name="Cao H."/>
            <person name="Xiong S."/>
            <person name="Wang X."/>
            <person name="Wei L."/>
            <person name="Li C."/>
            <person name="Ma Q."/>
            <person name="Ju M."/>
            <person name="Zhao R."/>
            <person name="Li G."/>
            <person name="Mu C."/>
            <person name="Tian Q."/>
            <person name="Mei H."/>
            <person name="Zhang T."/>
            <person name="Gao T."/>
            <person name="Zhang H."/>
        </authorList>
    </citation>
    <scope>NUCLEOTIDE SEQUENCE</scope>
    <source>
        <strain evidence="2">K16</strain>
    </source>
</reference>
<gene>
    <name evidence="2" type="ORF">Sango_0448800</name>
</gene>
<dbReference type="GO" id="GO:0035267">
    <property type="term" value="C:NuA4 histone acetyltransferase complex"/>
    <property type="evidence" value="ECO:0007669"/>
    <property type="project" value="InterPro"/>
</dbReference>
<dbReference type="InterPro" id="IPR044798">
    <property type="entry name" value="EAF1A/B"/>
</dbReference>
<sequence>MQGASQLLMDRTSGDGADSAEDSGSSQPYPSTLPGIPKGSARQLFQRLQGPMEEDTLKSHFEKIIIIGQKQHYHKTQDPKPLQQPHSSHTTAFSQICPNNLNGGPILTPLDLCDASIPGPDLLSLGYQGPHSGGLAIPNQSTVTPMYPASGACSTLQGSPNMMLGNNFSSSPGALSSSVRDGRYGVPRSASFSADEHQRMQQYNQMISGRSMTQPNISNGAPPGADRVPGYQGIAPSSSVVSHGISSANMHSGMGSGQGSSVLRPREAMHMIRVKYFSVSYLNSGNCLHSIFKIYIGRKLRYGALL</sequence>
<feature type="non-terminal residue" evidence="2">
    <location>
        <position position="1"/>
    </location>
</feature>
<feature type="compositionally biased region" description="Polar residues" evidence="1">
    <location>
        <begin position="84"/>
        <end position="94"/>
    </location>
</feature>
<feature type="compositionally biased region" description="Low complexity" evidence="1">
    <location>
        <begin position="14"/>
        <end position="26"/>
    </location>
</feature>
<dbReference type="EMBL" id="JACGWL010000002">
    <property type="protein sequence ID" value="KAK4408678.1"/>
    <property type="molecule type" value="Genomic_DNA"/>
</dbReference>